<proteinExistence type="predicted"/>
<keyword evidence="2 5" id="KW-0812">Transmembrane</keyword>
<protein>
    <submittedName>
        <fullName evidence="7">MMPL family transporter</fullName>
    </submittedName>
</protein>
<evidence type="ECO:0000313" key="7">
    <source>
        <dbReference type="EMBL" id="MFC0626459.1"/>
    </source>
</evidence>
<keyword evidence="3 5" id="KW-1133">Transmembrane helix</keyword>
<accession>A0ABV6QP84</accession>
<evidence type="ECO:0000313" key="8">
    <source>
        <dbReference type="Proteomes" id="UP001589890"/>
    </source>
</evidence>
<organism evidence="7 8">
    <name type="scientific">Kribbella deserti</name>
    <dbReference type="NCBI Taxonomy" id="1926257"/>
    <lineage>
        <taxon>Bacteria</taxon>
        <taxon>Bacillati</taxon>
        <taxon>Actinomycetota</taxon>
        <taxon>Actinomycetes</taxon>
        <taxon>Propionibacteriales</taxon>
        <taxon>Kribbellaceae</taxon>
        <taxon>Kribbella</taxon>
    </lineage>
</organism>
<evidence type="ECO:0000256" key="1">
    <source>
        <dbReference type="ARBA" id="ARBA00004141"/>
    </source>
</evidence>
<evidence type="ECO:0000256" key="2">
    <source>
        <dbReference type="ARBA" id="ARBA00022692"/>
    </source>
</evidence>
<evidence type="ECO:0000259" key="6">
    <source>
        <dbReference type="Pfam" id="PF03176"/>
    </source>
</evidence>
<evidence type="ECO:0000256" key="5">
    <source>
        <dbReference type="SAM" id="Phobius"/>
    </source>
</evidence>
<keyword evidence="8" id="KW-1185">Reference proteome</keyword>
<feature type="domain" description="Membrane transport protein MMPL" evidence="6">
    <location>
        <begin position="8"/>
        <end position="53"/>
    </location>
</feature>
<sequence length="95" mass="10079">MRRRGGQADERDRLLIMPLVLVLVGLVLVVLLRALVAPVLLVITVVASFFASLVTGSPATLGTRGGYRGFARLPGCGGATAGLLHHYPVATRYPR</sequence>
<gene>
    <name evidence="7" type="ORF">ACFFGN_20435</name>
</gene>
<comment type="caution">
    <text evidence="7">The sequence shown here is derived from an EMBL/GenBank/DDBJ whole genome shotgun (WGS) entry which is preliminary data.</text>
</comment>
<dbReference type="RefSeq" id="WP_380050010.1">
    <property type="nucleotide sequence ID" value="NZ_JBHLTC010000026.1"/>
</dbReference>
<name>A0ABV6QP84_9ACTN</name>
<feature type="transmembrane region" description="Helical" evidence="5">
    <location>
        <begin position="12"/>
        <end position="32"/>
    </location>
</feature>
<dbReference type="Pfam" id="PF03176">
    <property type="entry name" value="MMPL"/>
    <property type="match status" value="1"/>
</dbReference>
<keyword evidence="4 5" id="KW-0472">Membrane</keyword>
<reference evidence="7 8" key="1">
    <citation type="submission" date="2024-09" db="EMBL/GenBank/DDBJ databases">
        <authorList>
            <person name="Sun Q."/>
            <person name="Mori K."/>
        </authorList>
    </citation>
    <scope>NUCLEOTIDE SEQUENCE [LARGE SCALE GENOMIC DNA]</scope>
    <source>
        <strain evidence="7 8">CGMCC 1.15906</strain>
    </source>
</reference>
<dbReference type="InterPro" id="IPR004869">
    <property type="entry name" value="MMPL_dom"/>
</dbReference>
<feature type="transmembrane region" description="Helical" evidence="5">
    <location>
        <begin position="38"/>
        <end position="62"/>
    </location>
</feature>
<dbReference type="Proteomes" id="UP001589890">
    <property type="component" value="Unassembled WGS sequence"/>
</dbReference>
<dbReference type="EMBL" id="JBHLTC010000026">
    <property type="protein sequence ID" value="MFC0626459.1"/>
    <property type="molecule type" value="Genomic_DNA"/>
</dbReference>
<evidence type="ECO:0000256" key="3">
    <source>
        <dbReference type="ARBA" id="ARBA00022989"/>
    </source>
</evidence>
<comment type="subcellular location">
    <subcellularLocation>
        <location evidence="1">Membrane</location>
        <topology evidence="1">Multi-pass membrane protein</topology>
    </subcellularLocation>
</comment>
<evidence type="ECO:0000256" key="4">
    <source>
        <dbReference type="ARBA" id="ARBA00023136"/>
    </source>
</evidence>